<evidence type="ECO:0000313" key="5">
    <source>
        <dbReference type="Proteomes" id="UP000001077"/>
    </source>
</evidence>
<dbReference type="PANTHER" id="PTHR44943:SF8">
    <property type="entry name" value="TPR REPEAT-CONTAINING PROTEIN MJ0263"/>
    <property type="match status" value="1"/>
</dbReference>
<feature type="repeat" description="TPR" evidence="3">
    <location>
        <begin position="54"/>
        <end position="87"/>
    </location>
</feature>
<dbReference type="PATRIC" id="fig|1094556.3.peg.711"/>
<feature type="repeat" description="TPR" evidence="3">
    <location>
        <begin position="501"/>
        <end position="534"/>
    </location>
</feature>
<dbReference type="STRING" id="1094556.MCY_00607"/>
<dbReference type="InterPro" id="IPR019734">
    <property type="entry name" value="TPR_rpt"/>
</dbReference>
<dbReference type="SUPFAM" id="SSF48452">
    <property type="entry name" value="TPR-like"/>
    <property type="match status" value="2"/>
</dbReference>
<dbReference type="PANTHER" id="PTHR44943">
    <property type="entry name" value="CELLULOSE SYNTHASE OPERON PROTEIN C"/>
    <property type="match status" value="1"/>
</dbReference>
<proteinExistence type="predicted"/>
<reference evidence="4 5" key="1">
    <citation type="submission" date="2012-03" db="EMBL/GenBank/DDBJ databases">
        <title>The Genome Sequence of Bartonella rattimassiliensis 15908.</title>
        <authorList>
            <consortium name="The Broad Institute Genome Sequencing Platform"/>
            <consortium name="The Broad Institute Genome Sequencing Center for Infectious Disease"/>
            <person name="Feldgarden M."/>
            <person name="Kirby J."/>
            <person name="Kosoy M."/>
            <person name="Birtles R."/>
            <person name="Probert W.S."/>
            <person name="Chiaraviglio L."/>
            <person name="Young S.K."/>
            <person name="Zeng Q."/>
            <person name="Gargeya S."/>
            <person name="Fitzgerald M."/>
            <person name="Haas B."/>
            <person name="Abouelleil A."/>
            <person name="Alvarado L."/>
            <person name="Arachchi H.M."/>
            <person name="Berlin A."/>
            <person name="Chapman S.B."/>
            <person name="Gearin G."/>
            <person name="Goldberg J."/>
            <person name="Griggs A."/>
            <person name="Gujja S."/>
            <person name="Hansen M."/>
            <person name="Heiman D."/>
            <person name="Howarth C."/>
            <person name="Larimer J."/>
            <person name="Lui A."/>
            <person name="MacDonald P.J.P."/>
            <person name="McCowen C."/>
            <person name="Montmayeur A."/>
            <person name="Murphy C."/>
            <person name="Neiman D."/>
            <person name="Pearson M."/>
            <person name="Priest M."/>
            <person name="Roberts A."/>
            <person name="Saif S."/>
            <person name="Shea T."/>
            <person name="Sisk P."/>
            <person name="Stolte C."/>
            <person name="Sykes S."/>
            <person name="Wortman J."/>
            <person name="Nusbaum C."/>
            <person name="Birren B."/>
        </authorList>
    </citation>
    <scope>NUCLEOTIDE SEQUENCE [LARGE SCALE GENOMIC DNA]</scope>
    <source>
        <strain evidence="4 5">15908</strain>
    </source>
</reference>
<dbReference type="InterPro" id="IPR051685">
    <property type="entry name" value="Ycf3/AcsC/BcsC/TPR_MFPF"/>
</dbReference>
<dbReference type="InterPro" id="IPR011990">
    <property type="entry name" value="TPR-like_helical_dom_sf"/>
</dbReference>
<dbReference type="AlphaFoldDB" id="J1JQQ5"/>
<sequence>MIYKRHNRLIALKKMRSMCTAMVSRLFTLFIVGIMLIPSSTYSKINAAIHTSSFTGAYLAGRVANHENQIDLAINYFKQALVYQPDNIETQKELLEAMLSVGDFKEAVQQAKKLKEQNIITPFVSLTLAVESLIKKDYKNAKIFLQLKELPTSNNPIPELISAWITFGSGQKSQAIADLKKLKGPVWYDLFISYHLALMSDFLERPQDAKEYFIKALSNKNGTLIAPNTYERIITAYASLQLRHNMRNQALQTIQHGEQMLPGREVFRNFREKIESNAFLEKIVKTPQQGAAEVLYNFGTALNHKNSGRIARIFQQLSFALYPQNDATLFQLAQISAKLNDSHQAIKLYRALSPKSPYYKDGQLHLAFLLSNNNNYKEAIKLLTLLNKTFPNDRNILITLVAFYMQDNKFLESTKTLNHAIAQIKNFQQDDWKLFYQRGIAFERLKQWSKAETDLRKSLEFFPNQPQVLNYLAYSLVERGEKLEESLHMLQKASTLQSHNSHILDSLGWAYYKLKEYNKAVQILENAVRLQPEDPTLNDHLGDAYWKVGRKREAIFQWNHAIDGKPENSQQIQKKLKFGLQ</sequence>
<accession>J1JQQ5</accession>
<keyword evidence="5" id="KW-1185">Reference proteome</keyword>
<feature type="repeat" description="TPR" evidence="3">
    <location>
        <begin position="432"/>
        <end position="465"/>
    </location>
</feature>
<comment type="caution">
    <text evidence="4">The sequence shown here is derived from an EMBL/GenBank/DDBJ whole genome shotgun (WGS) entry which is preliminary data.</text>
</comment>
<evidence type="ECO:0000256" key="3">
    <source>
        <dbReference type="PROSITE-ProRule" id="PRU00339"/>
    </source>
</evidence>
<keyword evidence="1" id="KW-0677">Repeat</keyword>
<evidence type="ECO:0008006" key="6">
    <source>
        <dbReference type="Google" id="ProtNLM"/>
    </source>
</evidence>
<organism evidence="4 5">
    <name type="scientific">Bartonella rattimassiliensis 15908</name>
    <dbReference type="NCBI Taxonomy" id="1094556"/>
    <lineage>
        <taxon>Bacteria</taxon>
        <taxon>Pseudomonadati</taxon>
        <taxon>Pseudomonadota</taxon>
        <taxon>Alphaproteobacteria</taxon>
        <taxon>Hyphomicrobiales</taxon>
        <taxon>Bartonellaceae</taxon>
        <taxon>Bartonella</taxon>
    </lineage>
</organism>
<dbReference type="Proteomes" id="UP000001077">
    <property type="component" value="Unassembled WGS sequence"/>
</dbReference>
<evidence type="ECO:0000256" key="1">
    <source>
        <dbReference type="ARBA" id="ARBA00022737"/>
    </source>
</evidence>
<dbReference type="HOGENOM" id="CLU_007251_2_1_5"/>
<dbReference type="PROSITE" id="PS50293">
    <property type="entry name" value="TPR_REGION"/>
    <property type="match status" value="1"/>
</dbReference>
<dbReference type="SMART" id="SM00028">
    <property type="entry name" value="TPR"/>
    <property type="match status" value="7"/>
</dbReference>
<dbReference type="Gene3D" id="1.25.40.10">
    <property type="entry name" value="Tetratricopeptide repeat domain"/>
    <property type="match status" value="3"/>
</dbReference>
<dbReference type="eggNOG" id="COG0457">
    <property type="taxonomic scope" value="Bacteria"/>
</dbReference>
<protein>
    <recommendedName>
        <fullName evidence="6">Tetratricopeptide repeat protein</fullName>
    </recommendedName>
</protein>
<name>J1JQQ5_9HYPH</name>
<evidence type="ECO:0000313" key="4">
    <source>
        <dbReference type="EMBL" id="EJF86730.1"/>
    </source>
</evidence>
<dbReference type="PROSITE" id="PS50005">
    <property type="entry name" value="TPR"/>
    <property type="match status" value="3"/>
</dbReference>
<evidence type="ECO:0000256" key="2">
    <source>
        <dbReference type="ARBA" id="ARBA00022803"/>
    </source>
</evidence>
<keyword evidence="2 3" id="KW-0802">TPR repeat</keyword>
<dbReference type="EMBL" id="AILY01000015">
    <property type="protein sequence ID" value="EJF86730.1"/>
    <property type="molecule type" value="Genomic_DNA"/>
</dbReference>
<dbReference type="Pfam" id="PF13414">
    <property type="entry name" value="TPR_11"/>
    <property type="match status" value="1"/>
</dbReference>
<gene>
    <name evidence="4" type="ORF">MCY_00607</name>
</gene>